<dbReference type="AlphaFoldDB" id="A0A0W0TPL7"/>
<dbReference type="Pfam" id="PF08238">
    <property type="entry name" value="Sel1"/>
    <property type="match status" value="2"/>
</dbReference>
<proteinExistence type="predicted"/>
<dbReference type="InterPro" id="IPR011990">
    <property type="entry name" value="TPR-like_helical_dom_sf"/>
</dbReference>
<accession>A0A0W0TPL7</accession>
<dbReference type="InterPro" id="IPR006597">
    <property type="entry name" value="Sel1-like"/>
</dbReference>
<evidence type="ECO:0000313" key="2">
    <source>
        <dbReference type="Proteomes" id="UP000054785"/>
    </source>
</evidence>
<comment type="caution">
    <text evidence="1">The sequence shown here is derived from an EMBL/GenBank/DDBJ whole genome shotgun (WGS) entry which is preliminary data.</text>
</comment>
<gene>
    <name evidence="1" type="ORF">Lgee_1821</name>
</gene>
<dbReference type="PANTHER" id="PTHR11102">
    <property type="entry name" value="SEL-1-LIKE PROTEIN"/>
    <property type="match status" value="1"/>
</dbReference>
<dbReference type="EMBL" id="LNYC01000070">
    <property type="protein sequence ID" value="KTC97500.1"/>
    <property type="molecule type" value="Genomic_DNA"/>
</dbReference>
<dbReference type="Proteomes" id="UP000054785">
    <property type="component" value="Unassembled WGS sequence"/>
</dbReference>
<dbReference type="SUPFAM" id="SSF81901">
    <property type="entry name" value="HCP-like"/>
    <property type="match status" value="1"/>
</dbReference>
<evidence type="ECO:0000313" key="1">
    <source>
        <dbReference type="EMBL" id="KTC97500.1"/>
    </source>
</evidence>
<dbReference type="OrthoDB" id="8561742at2"/>
<name>A0A0W0TPL7_9GAMM</name>
<dbReference type="PROSITE" id="PS51257">
    <property type="entry name" value="PROKAR_LIPOPROTEIN"/>
    <property type="match status" value="1"/>
</dbReference>
<dbReference type="STRING" id="45065.Lgee_1821"/>
<dbReference type="PATRIC" id="fig|45065.4.peg.1976"/>
<dbReference type="InterPro" id="IPR050767">
    <property type="entry name" value="Sel1_AlgK"/>
</dbReference>
<dbReference type="Gene3D" id="1.25.40.10">
    <property type="entry name" value="Tetratricopeptide repeat domain"/>
    <property type="match status" value="1"/>
</dbReference>
<keyword evidence="2" id="KW-1185">Reference proteome</keyword>
<dbReference type="PANTHER" id="PTHR11102:SF160">
    <property type="entry name" value="ERAD-ASSOCIATED E3 UBIQUITIN-PROTEIN LIGASE COMPONENT HRD3"/>
    <property type="match status" value="1"/>
</dbReference>
<reference evidence="1 2" key="1">
    <citation type="submission" date="2015-11" db="EMBL/GenBank/DDBJ databases">
        <title>Genomic analysis of 38 Legionella species identifies large and diverse effector repertoires.</title>
        <authorList>
            <person name="Burstein D."/>
            <person name="Amaro F."/>
            <person name="Zusman T."/>
            <person name="Lifshitz Z."/>
            <person name="Cohen O."/>
            <person name="Gilbert J.A."/>
            <person name="Pupko T."/>
            <person name="Shuman H.A."/>
            <person name="Segal G."/>
        </authorList>
    </citation>
    <scope>NUCLEOTIDE SEQUENCE [LARGE SCALE GENOMIC DNA]</scope>
    <source>
        <strain evidence="1 2">ATCC 49504</strain>
    </source>
</reference>
<protein>
    <submittedName>
        <fullName evidence="1">Sel-1 protein</fullName>
    </submittedName>
</protein>
<sequence>MVYVCRGLIIALLMSFLGGCAIRGLGYAEGIASFQRQDYRQAFIRLKPEAKRGQPDAQYAVGYMYYYGQGVVENREKAKYWIIEAASHGQPDAIRAAKLMGIPVPPHPKPVPMPPRM</sequence>
<dbReference type="SMART" id="SM00671">
    <property type="entry name" value="SEL1"/>
    <property type="match status" value="1"/>
</dbReference>
<organism evidence="1 2">
    <name type="scientific">Legionella geestiana</name>
    <dbReference type="NCBI Taxonomy" id="45065"/>
    <lineage>
        <taxon>Bacteria</taxon>
        <taxon>Pseudomonadati</taxon>
        <taxon>Pseudomonadota</taxon>
        <taxon>Gammaproteobacteria</taxon>
        <taxon>Legionellales</taxon>
        <taxon>Legionellaceae</taxon>
        <taxon>Legionella</taxon>
    </lineage>
</organism>